<comment type="caution">
    <text evidence="2">The sequence shown here is derived from an EMBL/GenBank/DDBJ whole genome shotgun (WGS) entry which is preliminary data.</text>
</comment>
<feature type="non-terminal residue" evidence="2">
    <location>
        <position position="140"/>
    </location>
</feature>
<evidence type="ECO:0000313" key="2">
    <source>
        <dbReference type="EMBL" id="GMT02861.1"/>
    </source>
</evidence>
<accession>A0AAV5U7K1</accession>
<evidence type="ECO:0000313" key="3">
    <source>
        <dbReference type="Proteomes" id="UP001432027"/>
    </source>
</evidence>
<feature type="compositionally biased region" description="Basic and acidic residues" evidence="1">
    <location>
        <begin position="88"/>
        <end position="103"/>
    </location>
</feature>
<evidence type="ECO:0000256" key="1">
    <source>
        <dbReference type="SAM" id="MobiDB-lite"/>
    </source>
</evidence>
<sequence>MPRTDRDLKRQWFRRAYINGDVKRNLPRPAEEEVEETPREVIDIIPVKPVGRPHDVPHNNRDHSPPREGAEAFKKNTRVAWVDQYYVEEKPAPKQSDGKKNWTEEGSPTRRVQSGRGYSAPGSRPRRDSQIRNATPPRGR</sequence>
<keyword evidence="3" id="KW-1185">Reference proteome</keyword>
<feature type="region of interest" description="Disordered" evidence="1">
    <location>
        <begin position="46"/>
        <end position="76"/>
    </location>
</feature>
<dbReference type="EMBL" id="BTSX01000006">
    <property type="protein sequence ID" value="GMT02861.1"/>
    <property type="molecule type" value="Genomic_DNA"/>
</dbReference>
<feature type="compositionally biased region" description="Basic and acidic residues" evidence="1">
    <location>
        <begin position="52"/>
        <end position="74"/>
    </location>
</feature>
<organism evidence="2 3">
    <name type="scientific">Pristionchus entomophagus</name>
    <dbReference type="NCBI Taxonomy" id="358040"/>
    <lineage>
        <taxon>Eukaryota</taxon>
        <taxon>Metazoa</taxon>
        <taxon>Ecdysozoa</taxon>
        <taxon>Nematoda</taxon>
        <taxon>Chromadorea</taxon>
        <taxon>Rhabditida</taxon>
        <taxon>Rhabditina</taxon>
        <taxon>Diplogasteromorpha</taxon>
        <taxon>Diplogasteroidea</taxon>
        <taxon>Neodiplogasteridae</taxon>
        <taxon>Pristionchus</taxon>
    </lineage>
</organism>
<reference evidence="2" key="1">
    <citation type="submission" date="2023-10" db="EMBL/GenBank/DDBJ databases">
        <title>Genome assembly of Pristionchus species.</title>
        <authorList>
            <person name="Yoshida K."/>
            <person name="Sommer R.J."/>
        </authorList>
    </citation>
    <scope>NUCLEOTIDE SEQUENCE</scope>
    <source>
        <strain evidence="2">RS0144</strain>
    </source>
</reference>
<dbReference type="Proteomes" id="UP001432027">
    <property type="component" value="Unassembled WGS sequence"/>
</dbReference>
<protein>
    <submittedName>
        <fullName evidence="2">Uncharacterized protein</fullName>
    </submittedName>
</protein>
<dbReference type="AlphaFoldDB" id="A0AAV5U7K1"/>
<feature type="region of interest" description="Disordered" evidence="1">
    <location>
        <begin position="88"/>
        <end position="140"/>
    </location>
</feature>
<gene>
    <name evidence="2" type="ORF">PENTCL1PPCAC_25035</name>
</gene>
<proteinExistence type="predicted"/>
<name>A0AAV5U7K1_9BILA</name>